<keyword evidence="2" id="KW-1185">Reference proteome</keyword>
<evidence type="ECO:0000313" key="1">
    <source>
        <dbReference type="EMBL" id="QNP30033.1"/>
    </source>
</evidence>
<organism evidence="1 2">
    <name type="scientific">Cylindrospermopsis curvispora GIHE-G1</name>
    <dbReference type="NCBI Taxonomy" id="2666332"/>
    <lineage>
        <taxon>Bacteria</taxon>
        <taxon>Bacillati</taxon>
        <taxon>Cyanobacteriota</taxon>
        <taxon>Cyanophyceae</taxon>
        <taxon>Nostocales</taxon>
        <taxon>Aphanizomenonaceae</taxon>
        <taxon>Cylindrospermopsis</taxon>
    </lineage>
</organism>
<sequence>MSEKDAQLIPSERVKVIPFGIDTEFFSLQKQPPIEPTLIFSGNMSYAPNIHAVKWFVELCLPIIQQTVPDVKLLIAGATPTTEVRIQTLFSSRNL</sequence>
<evidence type="ECO:0008006" key="3">
    <source>
        <dbReference type="Google" id="ProtNLM"/>
    </source>
</evidence>
<dbReference type="Proteomes" id="UP000516013">
    <property type="component" value="Chromosome"/>
</dbReference>
<evidence type="ECO:0000313" key="2">
    <source>
        <dbReference type="Proteomes" id="UP000516013"/>
    </source>
</evidence>
<reference evidence="1 2" key="1">
    <citation type="submission" date="2020-08" db="EMBL/GenBank/DDBJ databases">
        <title>Complete genome sequence of Raphidiopsis curvispora isolated from drinking water reservoir in South Korea.</title>
        <authorList>
            <person name="Jeong J."/>
        </authorList>
    </citation>
    <scope>NUCLEOTIDE SEQUENCE [LARGE SCALE GENOMIC DNA]</scope>
    <source>
        <strain evidence="1 2">GIHE-G1</strain>
    </source>
</reference>
<proteinExistence type="predicted"/>
<protein>
    <recommendedName>
        <fullName evidence="3">Glycosyltransferase</fullName>
    </recommendedName>
</protein>
<dbReference type="AlphaFoldDB" id="A0A7H0F1W7"/>
<dbReference type="KEGG" id="ccur:IAR63_02825"/>
<gene>
    <name evidence="1" type="ORF">IAR63_02825</name>
</gene>
<name>A0A7H0F1W7_9CYAN</name>
<dbReference type="SUPFAM" id="SSF53756">
    <property type="entry name" value="UDP-Glycosyltransferase/glycogen phosphorylase"/>
    <property type="match status" value="1"/>
</dbReference>
<dbReference type="RefSeq" id="WP_187706508.1">
    <property type="nucleotide sequence ID" value="NZ_CP060822.1"/>
</dbReference>
<dbReference type="EMBL" id="CP060822">
    <property type="protein sequence ID" value="QNP30033.1"/>
    <property type="molecule type" value="Genomic_DNA"/>
</dbReference>
<accession>A0A7H0F1W7</accession>
<dbReference type="Gene3D" id="3.40.50.2000">
    <property type="entry name" value="Glycogen Phosphorylase B"/>
    <property type="match status" value="1"/>
</dbReference>